<evidence type="ECO:0000313" key="4">
    <source>
        <dbReference type="Proteomes" id="UP001363151"/>
    </source>
</evidence>
<dbReference type="Proteomes" id="UP001363151">
    <property type="component" value="Unassembled WGS sequence"/>
</dbReference>
<feature type="compositionally biased region" description="Acidic residues" evidence="1">
    <location>
        <begin position="61"/>
        <end position="78"/>
    </location>
</feature>
<comment type="caution">
    <text evidence="3">The sequence shown here is derived from an EMBL/GenBank/DDBJ whole genome shotgun (WGS) entry which is preliminary data.</text>
</comment>
<feature type="region of interest" description="Disordered" evidence="1">
    <location>
        <begin position="46"/>
        <end position="97"/>
    </location>
</feature>
<evidence type="ECO:0000313" key="3">
    <source>
        <dbReference type="EMBL" id="KAK7237334.1"/>
    </source>
</evidence>
<feature type="compositionally biased region" description="Low complexity" evidence="1">
    <location>
        <begin position="79"/>
        <end position="92"/>
    </location>
</feature>
<dbReference type="PROSITE" id="PS50020">
    <property type="entry name" value="WW_DOMAIN_2"/>
    <property type="match status" value="1"/>
</dbReference>
<dbReference type="InterPro" id="IPR036020">
    <property type="entry name" value="WW_dom_sf"/>
</dbReference>
<reference evidence="3 4" key="1">
    <citation type="submission" date="2024-03" db="EMBL/GenBank/DDBJ databases">
        <title>Aureococcus anophagefferens CCMP1851 and Kratosvirus quantuckense: Draft genome of a second virus-susceptible host strain in the model system.</title>
        <authorList>
            <person name="Chase E."/>
            <person name="Truchon A.R."/>
            <person name="Schepens W."/>
            <person name="Wilhelm S.W."/>
        </authorList>
    </citation>
    <scope>NUCLEOTIDE SEQUENCE [LARGE SCALE GENOMIC DNA]</scope>
    <source>
        <strain evidence="3 4">CCMP1851</strain>
    </source>
</reference>
<gene>
    <name evidence="3" type="ORF">SO694_00096051</name>
</gene>
<accession>A0ABR1FSL9</accession>
<organism evidence="3 4">
    <name type="scientific">Aureococcus anophagefferens</name>
    <name type="common">Harmful bloom alga</name>
    <dbReference type="NCBI Taxonomy" id="44056"/>
    <lineage>
        <taxon>Eukaryota</taxon>
        <taxon>Sar</taxon>
        <taxon>Stramenopiles</taxon>
        <taxon>Ochrophyta</taxon>
        <taxon>Pelagophyceae</taxon>
        <taxon>Pelagomonadales</taxon>
        <taxon>Pelagomonadaceae</taxon>
        <taxon>Aureococcus</taxon>
    </lineage>
</organism>
<dbReference type="InterPro" id="IPR001202">
    <property type="entry name" value="WW_dom"/>
</dbReference>
<keyword evidence="4" id="KW-1185">Reference proteome</keyword>
<sequence length="488" mass="53085">MRLRIRLIVALGLAAVATYLANLAFTIIAQKERAIQDLHERLHKAEARLPGASNARRDAAADDDDDDSDDDDDDDDDAVAAPAAPPKRAAAAGGWTRLTDSTSGDPYWWNRATNEVTWDEPTAAADEPRHAPPPWPRPAAARRAPEPARTLLMTYAVDQNYMKAVFKAFIDTARLEARYEGHLAVFVHPDCVAFRDPRTFPWLAARRVELVRVASCAGTSGPTYCDRHPAWGGGASPRPSLMRYAHYAQYLANHAGEFDVVLWSDFRDAVFQRNPFEDWVDDSMGKDLVFFAEHPGKPITAAGHTRSWVQGCFGTELLDRIGPLDDAKPGTPALCSSNTMGTYGAITKFLAMYLAQVTAAAARDFPACVETGGIDQGHHNYIVYATLATAGDLAQIAATAPLSKPAVAGTFVITPYDRGPVYTAGRVGSHFLSDLKRDADGYVLRSDGKRAALLHQYDRCVELLPFYANLQTRLNAAEVARGGVGADA</sequence>
<proteinExistence type="predicted"/>
<evidence type="ECO:0000259" key="2">
    <source>
        <dbReference type="PROSITE" id="PS50020"/>
    </source>
</evidence>
<name>A0ABR1FSL9_AURAN</name>
<dbReference type="Gene3D" id="2.20.70.10">
    <property type="match status" value="1"/>
</dbReference>
<dbReference type="EMBL" id="JBBJCI010000252">
    <property type="protein sequence ID" value="KAK7237334.1"/>
    <property type="molecule type" value="Genomic_DNA"/>
</dbReference>
<feature type="region of interest" description="Disordered" evidence="1">
    <location>
        <begin position="123"/>
        <end position="143"/>
    </location>
</feature>
<dbReference type="SMART" id="SM00456">
    <property type="entry name" value="WW"/>
    <property type="match status" value="1"/>
</dbReference>
<feature type="domain" description="WW" evidence="2">
    <location>
        <begin position="89"/>
        <end position="123"/>
    </location>
</feature>
<protein>
    <recommendedName>
        <fullName evidence="2">WW domain-containing protein</fullName>
    </recommendedName>
</protein>
<dbReference type="CDD" id="cd00201">
    <property type="entry name" value="WW"/>
    <property type="match status" value="1"/>
</dbReference>
<dbReference type="SUPFAM" id="SSF51045">
    <property type="entry name" value="WW domain"/>
    <property type="match status" value="1"/>
</dbReference>
<evidence type="ECO:0000256" key="1">
    <source>
        <dbReference type="SAM" id="MobiDB-lite"/>
    </source>
</evidence>